<accession>A0A3B6NPW5</accession>
<evidence type="ECO:0000256" key="5">
    <source>
        <dbReference type="ARBA" id="ARBA00023242"/>
    </source>
</evidence>
<dbReference type="PANTHER" id="PTHR31920">
    <property type="entry name" value="B3 DOMAIN-CONTAINING"/>
    <property type="match status" value="1"/>
</dbReference>
<comment type="subcellular location">
    <subcellularLocation>
        <location evidence="1">Nucleus</location>
    </subcellularLocation>
</comment>
<sequence length="197" mass="21497">MGTGVLPAVDNKGKQPLHPIPDEVVLPPTAEEDPKTPEGGDNEGMEEPPSNKRRNYGHYHQEDGPTHFCKVILAPKLECIPVPLDFTKHFVAVPTEFKLSNNTGCSWKVTVKLMNGRVTLDQGWATYAAVNQIKIGYMVTFKLLPTPSRSSSSTTMTLRSSTSAESTTKPSPPRSRAGASLSTIESALNCFMFMVYA</sequence>
<dbReference type="SMR" id="A0A3B6NPW5"/>
<evidence type="ECO:0000256" key="1">
    <source>
        <dbReference type="ARBA" id="ARBA00004123"/>
    </source>
</evidence>
<keyword evidence="5" id="KW-0539">Nucleus</keyword>
<dbReference type="Gramene" id="TraesCS6A02G238700.1">
    <property type="protein sequence ID" value="TraesCS6A02G238700.1.cds1"/>
    <property type="gene ID" value="TraesCS6A02G238700"/>
</dbReference>
<feature type="region of interest" description="Disordered" evidence="6">
    <location>
        <begin position="147"/>
        <end position="180"/>
    </location>
</feature>
<keyword evidence="2" id="KW-0805">Transcription regulation</keyword>
<evidence type="ECO:0000313" key="8">
    <source>
        <dbReference type="EnsemblPlants" id="TraesCS6A02G238700.1.cds1"/>
    </source>
</evidence>
<dbReference type="AlphaFoldDB" id="A0A3B6NPW5"/>
<dbReference type="InterPro" id="IPR003340">
    <property type="entry name" value="B3_DNA-bd"/>
</dbReference>
<reference evidence="8" key="2">
    <citation type="submission" date="2018-10" db="UniProtKB">
        <authorList>
            <consortium name="EnsemblPlants"/>
        </authorList>
    </citation>
    <scope>IDENTIFICATION</scope>
</reference>
<evidence type="ECO:0000256" key="3">
    <source>
        <dbReference type="ARBA" id="ARBA00023125"/>
    </source>
</evidence>
<dbReference type="InterPro" id="IPR050655">
    <property type="entry name" value="Plant_B3_domain"/>
</dbReference>
<dbReference type="Pfam" id="PF02362">
    <property type="entry name" value="B3"/>
    <property type="match status" value="1"/>
</dbReference>
<dbReference type="GO" id="GO:0005634">
    <property type="term" value="C:nucleus"/>
    <property type="evidence" value="ECO:0007669"/>
    <property type="project" value="UniProtKB-SubCell"/>
</dbReference>
<feature type="region of interest" description="Disordered" evidence="6">
    <location>
        <begin position="1"/>
        <end position="59"/>
    </location>
</feature>
<feature type="compositionally biased region" description="Low complexity" evidence="6">
    <location>
        <begin position="147"/>
        <end position="163"/>
    </location>
</feature>
<keyword evidence="4" id="KW-0804">Transcription</keyword>
<dbReference type="PROSITE" id="PS50863">
    <property type="entry name" value="B3"/>
    <property type="match status" value="1"/>
</dbReference>
<dbReference type="Gramene" id="TraesCS6A03G0653300.1">
    <property type="protein sequence ID" value="TraesCS6A03G0653300.1.CDS1"/>
    <property type="gene ID" value="TraesCS6A03G0653300"/>
</dbReference>
<keyword evidence="9" id="KW-1185">Reference proteome</keyword>
<dbReference type="GO" id="GO:0003677">
    <property type="term" value="F:DNA binding"/>
    <property type="evidence" value="ECO:0007669"/>
    <property type="project" value="UniProtKB-KW"/>
</dbReference>
<keyword evidence="3" id="KW-0238">DNA-binding</keyword>
<dbReference type="Proteomes" id="UP000019116">
    <property type="component" value="Chromosome 6A"/>
</dbReference>
<organism evidence="8">
    <name type="scientific">Triticum aestivum</name>
    <name type="common">Wheat</name>
    <dbReference type="NCBI Taxonomy" id="4565"/>
    <lineage>
        <taxon>Eukaryota</taxon>
        <taxon>Viridiplantae</taxon>
        <taxon>Streptophyta</taxon>
        <taxon>Embryophyta</taxon>
        <taxon>Tracheophyta</taxon>
        <taxon>Spermatophyta</taxon>
        <taxon>Magnoliopsida</taxon>
        <taxon>Liliopsida</taxon>
        <taxon>Poales</taxon>
        <taxon>Poaceae</taxon>
        <taxon>BOP clade</taxon>
        <taxon>Pooideae</taxon>
        <taxon>Triticodae</taxon>
        <taxon>Triticeae</taxon>
        <taxon>Triticinae</taxon>
        <taxon>Triticum</taxon>
    </lineage>
</organism>
<proteinExistence type="predicted"/>
<dbReference type="SUPFAM" id="SSF101936">
    <property type="entry name" value="DNA-binding pseudobarrel domain"/>
    <property type="match status" value="1"/>
</dbReference>
<evidence type="ECO:0000313" key="9">
    <source>
        <dbReference type="Proteomes" id="UP000019116"/>
    </source>
</evidence>
<feature type="domain" description="TF-B3" evidence="7">
    <location>
        <begin position="65"/>
        <end position="162"/>
    </location>
</feature>
<dbReference type="InterPro" id="IPR015300">
    <property type="entry name" value="DNA-bd_pseudobarrel_sf"/>
</dbReference>
<name>A0A3B6NPW5_WHEAT</name>
<dbReference type="EnsemblPlants" id="TraesCS6A02G238700.1">
    <property type="protein sequence ID" value="TraesCS6A02G238700.1.cds1"/>
    <property type="gene ID" value="TraesCS6A02G238700"/>
</dbReference>
<protein>
    <recommendedName>
        <fullName evidence="7">TF-B3 domain-containing protein</fullName>
    </recommendedName>
</protein>
<evidence type="ECO:0000259" key="7">
    <source>
        <dbReference type="PROSITE" id="PS50863"/>
    </source>
</evidence>
<evidence type="ECO:0000256" key="2">
    <source>
        <dbReference type="ARBA" id="ARBA00023015"/>
    </source>
</evidence>
<evidence type="ECO:0000256" key="4">
    <source>
        <dbReference type="ARBA" id="ARBA00023163"/>
    </source>
</evidence>
<reference evidence="8" key="1">
    <citation type="submission" date="2018-08" db="EMBL/GenBank/DDBJ databases">
        <authorList>
            <person name="Rossello M."/>
        </authorList>
    </citation>
    <scope>NUCLEOTIDE SEQUENCE [LARGE SCALE GENOMIC DNA]</scope>
    <source>
        <strain evidence="8">cv. Chinese Spring</strain>
    </source>
</reference>
<dbReference type="Gene3D" id="2.40.330.10">
    <property type="entry name" value="DNA-binding pseudobarrel domain"/>
    <property type="match status" value="1"/>
</dbReference>
<dbReference type="PANTHER" id="PTHR31920:SF111">
    <property type="entry name" value="B3 DOMAIN-CONTAINING PROTEIN OS03G0621600-RELATED"/>
    <property type="match status" value="1"/>
</dbReference>
<evidence type="ECO:0000256" key="6">
    <source>
        <dbReference type="SAM" id="MobiDB-lite"/>
    </source>
</evidence>